<evidence type="ECO:0000256" key="1">
    <source>
        <dbReference type="SAM" id="MobiDB-lite"/>
    </source>
</evidence>
<reference evidence="5" key="1">
    <citation type="submission" date="2018-06" db="EMBL/GenBank/DDBJ databases">
        <authorList>
            <person name="Zhirakovskaya E."/>
        </authorList>
    </citation>
    <scope>NUCLEOTIDE SEQUENCE</scope>
</reference>
<gene>
    <name evidence="5" type="ORF">MNBD_GAMMA01-18</name>
</gene>
<feature type="domain" description="Predicted membrane protein YciQ-like C-terminal" evidence="4">
    <location>
        <begin position="269"/>
        <end position="541"/>
    </location>
</feature>
<evidence type="ECO:0000313" key="5">
    <source>
        <dbReference type="EMBL" id="VAW39752.1"/>
    </source>
</evidence>
<evidence type="ECO:0008006" key="6">
    <source>
        <dbReference type="Google" id="ProtNLM"/>
    </source>
</evidence>
<evidence type="ECO:0000259" key="4">
    <source>
        <dbReference type="Pfam" id="PF20990"/>
    </source>
</evidence>
<proteinExistence type="predicted"/>
<accession>A0A3B0VL43</accession>
<feature type="compositionally biased region" description="Gly residues" evidence="1">
    <location>
        <begin position="598"/>
        <end position="618"/>
    </location>
</feature>
<feature type="domain" description="DUF2207" evidence="3">
    <location>
        <begin position="21"/>
        <end position="212"/>
    </location>
</feature>
<sequence length="618" mass="68945">MKFLFFILLFSNTLVYAQDESILDFHVEIRVLDNGDIHVKEAITVNAMNKKIKRGITRDIPTIFFDSFFTHRNSRITILSTKLDAAAVSYFDERLLNGTRLYLGSKNRYVSKGVHTYEIEYIAEQQVVDLGANNGIYWNVTGSGWVFPIAKASVNIYFPDTDKINILTHDGWTGSQGSTSQNYTAEIYNNYIHFKTTAPLHPYQGFTIQATWPKGLITNPKNKTWMFIKNNIYWLASIFMLILYPLYFYNTWRKFGIDPQQGAIFPIFAPPNDVSPAAIRFINNSYYDTVSFSVAIMNLAVKEYISIKQLSKKEYKLTKLSSGSTTPLANGEKKIFQYLFRNKTSITIGSTYNSRIKAANDLLKNNITYEFKDLCYMDNIKLWIVGVAMSLLALFFNWGHFFNFSGYAATFLIMPAIAIILSAVGLSVSKKVFAKLLAVIAPAAILIYALIVQTETIYIAYIVVVILIIIINAVFYYLIQAPTVFGRKLLDKIAGFKMYLATAEQDRLELMHPPEMTPELFEKYLPYALALGVENKWSQQFSQAMKIQGKDATTYQPNWYIGSNYSNFNFASTATAIGAGLASSVVSASTPPSSSSSGGFGGGGFSGGGGGGGGGGGW</sequence>
<organism evidence="5">
    <name type="scientific">hydrothermal vent metagenome</name>
    <dbReference type="NCBI Taxonomy" id="652676"/>
    <lineage>
        <taxon>unclassified sequences</taxon>
        <taxon>metagenomes</taxon>
        <taxon>ecological metagenomes</taxon>
    </lineage>
</organism>
<name>A0A3B0VL43_9ZZZZ</name>
<evidence type="ECO:0000259" key="3">
    <source>
        <dbReference type="Pfam" id="PF09972"/>
    </source>
</evidence>
<dbReference type="EMBL" id="UOEW01000243">
    <property type="protein sequence ID" value="VAW39752.1"/>
    <property type="molecule type" value="Genomic_DNA"/>
</dbReference>
<dbReference type="InterPro" id="IPR048389">
    <property type="entry name" value="YciQ-like_C"/>
</dbReference>
<feature type="transmembrane region" description="Helical" evidence="2">
    <location>
        <begin position="433"/>
        <end position="451"/>
    </location>
</feature>
<keyword evidence="2" id="KW-0472">Membrane</keyword>
<feature type="transmembrane region" description="Helical" evidence="2">
    <location>
        <begin position="382"/>
        <end position="401"/>
    </location>
</feature>
<keyword evidence="2" id="KW-1133">Transmembrane helix</keyword>
<feature type="region of interest" description="Disordered" evidence="1">
    <location>
        <begin position="592"/>
        <end position="618"/>
    </location>
</feature>
<feature type="transmembrane region" description="Helical" evidence="2">
    <location>
        <begin position="457"/>
        <end position="479"/>
    </location>
</feature>
<feature type="transmembrane region" description="Helical" evidence="2">
    <location>
        <begin position="407"/>
        <end position="426"/>
    </location>
</feature>
<protein>
    <recommendedName>
        <fullName evidence="6">DUF2207 domain-containing protein</fullName>
    </recommendedName>
</protein>
<dbReference type="InterPro" id="IPR018702">
    <property type="entry name" value="DUF2207"/>
</dbReference>
<keyword evidence="2" id="KW-0812">Transmembrane</keyword>
<evidence type="ECO:0000256" key="2">
    <source>
        <dbReference type="SAM" id="Phobius"/>
    </source>
</evidence>
<dbReference type="AlphaFoldDB" id="A0A3B0VL43"/>
<dbReference type="Pfam" id="PF20990">
    <property type="entry name" value="DUF2207_C"/>
    <property type="match status" value="1"/>
</dbReference>
<dbReference type="Pfam" id="PF09972">
    <property type="entry name" value="DUF2207"/>
    <property type="match status" value="1"/>
</dbReference>
<feature type="transmembrane region" description="Helical" evidence="2">
    <location>
        <begin position="232"/>
        <end position="249"/>
    </location>
</feature>